<protein>
    <submittedName>
        <fullName evidence="1">Uncharacterized protein</fullName>
    </submittedName>
</protein>
<dbReference type="VEuPathDB" id="FungiDB:VP01_3739g3"/>
<dbReference type="EMBL" id="LAVV01008767">
    <property type="protein sequence ID" value="KNZ51991.1"/>
    <property type="molecule type" value="Genomic_DNA"/>
</dbReference>
<reference evidence="1 2" key="1">
    <citation type="submission" date="2015-08" db="EMBL/GenBank/DDBJ databases">
        <title>Next Generation Sequencing and Analysis of the Genome of Puccinia sorghi L Schw, the Causal Agent of Maize Common Rust.</title>
        <authorList>
            <person name="Rochi L."/>
            <person name="Burguener G."/>
            <person name="Darino M."/>
            <person name="Turjanski A."/>
            <person name="Kreff E."/>
            <person name="Dieguez M.J."/>
            <person name="Sacco F."/>
        </authorList>
    </citation>
    <scope>NUCLEOTIDE SEQUENCE [LARGE SCALE GENOMIC DNA]</scope>
    <source>
        <strain evidence="1 2">RO10H11247</strain>
    </source>
</reference>
<dbReference type="Proteomes" id="UP000037035">
    <property type="component" value="Unassembled WGS sequence"/>
</dbReference>
<dbReference type="AlphaFoldDB" id="A0A0L6UTX5"/>
<evidence type="ECO:0000313" key="1">
    <source>
        <dbReference type="EMBL" id="KNZ51991.1"/>
    </source>
</evidence>
<organism evidence="1 2">
    <name type="scientific">Puccinia sorghi</name>
    <dbReference type="NCBI Taxonomy" id="27349"/>
    <lineage>
        <taxon>Eukaryota</taxon>
        <taxon>Fungi</taxon>
        <taxon>Dikarya</taxon>
        <taxon>Basidiomycota</taxon>
        <taxon>Pucciniomycotina</taxon>
        <taxon>Pucciniomycetes</taxon>
        <taxon>Pucciniales</taxon>
        <taxon>Pucciniaceae</taxon>
        <taxon>Puccinia</taxon>
    </lineage>
</organism>
<name>A0A0L6UTX5_9BASI</name>
<proteinExistence type="predicted"/>
<gene>
    <name evidence="1" type="ORF">VP01_3739g3</name>
</gene>
<evidence type="ECO:0000313" key="2">
    <source>
        <dbReference type="Proteomes" id="UP000037035"/>
    </source>
</evidence>
<feature type="non-terminal residue" evidence="1">
    <location>
        <position position="1"/>
    </location>
</feature>
<sequence length="83" mass="9107">NILAVLPDRSSQLSVSFDGNNEDPHWSFWSAVFPAPAHHPSALSPSKYILAVAVKFLHPHSLSSLTPLIHPVTFMTVPELLQP</sequence>
<comment type="caution">
    <text evidence="1">The sequence shown here is derived from an EMBL/GenBank/DDBJ whole genome shotgun (WGS) entry which is preliminary data.</text>
</comment>
<accession>A0A0L6UTX5</accession>
<keyword evidence="2" id="KW-1185">Reference proteome</keyword>